<keyword evidence="1" id="KW-1133">Transmembrane helix</keyword>
<feature type="transmembrane region" description="Helical" evidence="1">
    <location>
        <begin position="40"/>
        <end position="59"/>
    </location>
</feature>
<feature type="transmembrane region" description="Helical" evidence="1">
    <location>
        <begin position="80"/>
        <end position="103"/>
    </location>
</feature>
<evidence type="ECO:0000256" key="1">
    <source>
        <dbReference type="SAM" id="Phobius"/>
    </source>
</evidence>
<dbReference type="PANTHER" id="PTHR31650">
    <property type="entry name" value="O-ACYLTRANSFERASE (WSD1-LIKE) FAMILY PROTEIN"/>
    <property type="match status" value="1"/>
</dbReference>
<keyword evidence="4" id="KW-1185">Reference proteome</keyword>
<dbReference type="EMBL" id="FZQP02006665">
    <property type="protein sequence ID" value="VVD03247.1"/>
    <property type="molecule type" value="Genomic_DNA"/>
</dbReference>
<dbReference type="Proteomes" id="UP000324832">
    <property type="component" value="Unassembled WGS sequence"/>
</dbReference>
<dbReference type="OrthoDB" id="619536at2759"/>
<evidence type="ECO:0000313" key="3">
    <source>
        <dbReference type="EMBL" id="VVD03247.1"/>
    </source>
</evidence>
<gene>
    <name evidence="3" type="ORF">LSINAPIS_LOCUS13275</name>
</gene>
<name>A0A5E4R1C9_9NEOP</name>
<proteinExistence type="predicted"/>
<dbReference type="GO" id="GO:0019432">
    <property type="term" value="P:triglyceride biosynthetic process"/>
    <property type="evidence" value="ECO:0007669"/>
    <property type="project" value="TreeGrafter"/>
</dbReference>
<feature type="domain" description="O-acyltransferase WSD1 C-terminal" evidence="2">
    <location>
        <begin position="412"/>
        <end position="543"/>
    </location>
</feature>
<dbReference type="GO" id="GO:0008374">
    <property type="term" value="F:O-acyltransferase activity"/>
    <property type="evidence" value="ECO:0007669"/>
    <property type="project" value="InterPro"/>
</dbReference>
<sequence>MEEINEVLNRSLQDLNIFNASEELRSNLDDSDGINEKNTSIFSVFVCILAVTLSFILGFEYDRVFNKVKIKIDVKSLLRTIVLTLLLLFLPVLLVLVTISLIYKCICLIAIKISDNNFVEFLHSFDVFWSLEDGINKNVIEVLGVIETDCPYALVDKIKEKISDTIGDDAVAKMFYRRHQKFGFFYWRKNNNIDVNEYVKVLKIAHKESLSTKDMENIMTDLSSRPLPFSGDGLFEILVTNIEVHNLDDRVEKYAIIFRIHHSVGDGIALIELLCKILADSKGTESLFKAPEIGNLFDHNLRRDYADIPRNLYKMALSFADGIIRSSDINALHGPSLEGKKLYKWIDTDENFLQIVKEIKKLQHVHFSDILTAALSNGLREYFMQNMLRIPDKAAVIIPIRLNSKKSLILENNFTVSILDLPLKEDLADISSSCEELRKSADPLTNHYLLKLCSVFPNSILKTLFNSSQATMVFSNIPGPSHLSLCGGSLQSLVFFAPNKGTTGVGVTALCYGDVLRFAIMADTALVARPDDLSLILEGMVKEIKRLHLDYLN</sequence>
<keyword evidence="1" id="KW-0472">Membrane</keyword>
<accession>A0A5E4R1C9</accession>
<reference evidence="3 4" key="1">
    <citation type="submission" date="2017-07" db="EMBL/GenBank/DDBJ databases">
        <authorList>
            <person name="Talla V."/>
            <person name="Backstrom N."/>
        </authorList>
    </citation>
    <scope>NUCLEOTIDE SEQUENCE [LARGE SCALE GENOMIC DNA]</scope>
</reference>
<protein>
    <recommendedName>
        <fullName evidence="2">O-acyltransferase WSD1 C-terminal domain-containing protein</fullName>
    </recommendedName>
</protein>
<organism evidence="3 4">
    <name type="scientific">Leptidea sinapis</name>
    <dbReference type="NCBI Taxonomy" id="189913"/>
    <lineage>
        <taxon>Eukaryota</taxon>
        <taxon>Metazoa</taxon>
        <taxon>Ecdysozoa</taxon>
        <taxon>Arthropoda</taxon>
        <taxon>Hexapoda</taxon>
        <taxon>Insecta</taxon>
        <taxon>Pterygota</taxon>
        <taxon>Neoptera</taxon>
        <taxon>Endopterygota</taxon>
        <taxon>Lepidoptera</taxon>
        <taxon>Glossata</taxon>
        <taxon>Ditrysia</taxon>
        <taxon>Papilionoidea</taxon>
        <taxon>Pieridae</taxon>
        <taxon>Dismorphiinae</taxon>
        <taxon>Leptidea</taxon>
    </lineage>
</organism>
<evidence type="ECO:0000313" key="4">
    <source>
        <dbReference type="Proteomes" id="UP000324832"/>
    </source>
</evidence>
<dbReference type="Pfam" id="PF06974">
    <property type="entry name" value="WS_DGAT_C"/>
    <property type="match status" value="1"/>
</dbReference>
<dbReference type="GO" id="GO:0005886">
    <property type="term" value="C:plasma membrane"/>
    <property type="evidence" value="ECO:0007669"/>
    <property type="project" value="TreeGrafter"/>
</dbReference>
<dbReference type="AlphaFoldDB" id="A0A5E4R1C9"/>
<dbReference type="PANTHER" id="PTHR31650:SF1">
    <property type="entry name" value="WAX ESTER SYNTHASE_DIACYLGLYCEROL ACYLTRANSFERASE 4-RELATED"/>
    <property type="match status" value="1"/>
</dbReference>
<keyword evidence="1" id="KW-0812">Transmembrane</keyword>
<evidence type="ECO:0000259" key="2">
    <source>
        <dbReference type="Pfam" id="PF06974"/>
    </source>
</evidence>
<dbReference type="InterPro" id="IPR045034">
    <property type="entry name" value="O-acyltransferase_WSD1-like"/>
</dbReference>
<dbReference type="InterPro" id="IPR009721">
    <property type="entry name" value="O-acyltransferase_WSD1_C"/>
</dbReference>